<reference evidence="23 25" key="2">
    <citation type="journal article" date="2016" name="Front. Microbiol.">
        <title>Genome and transcriptome sequences reveal the specific parasitism of the nematophagous Purpureocillium lilacinum 36-1.</title>
        <authorList>
            <person name="Xie J."/>
            <person name="Li S."/>
            <person name="Mo C."/>
            <person name="Xiao X."/>
            <person name="Peng D."/>
            <person name="Wang G."/>
            <person name="Xiao Y."/>
        </authorList>
    </citation>
    <scope>NUCLEOTIDE SEQUENCE [LARGE SCALE GENOMIC DNA]</scope>
    <source>
        <strain evidence="23 25">36-1</strain>
    </source>
</reference>
<evidence type="ECO:0000256" key="1">
    <source>
        <dbReference type="ARBA" id="ARBA00000822"/>
    </source>
</evidence>
<keyword evidence="4" id="KW-0328">Glycosyltransferase</keyword>
<dbReference type="EMBL" id="JAWRVI010000014">
    <property type="protein sequence ID" value="KAK4090706.1"/>
    <property type="molecule type" value="Genomic_DNA"/>
</dbReference>
<keyword evidence="10" id="KW-0449">Lipoprotein</keyword>
<reference evidence="20 26" key="5">
    <citation type="journal article" date="2024" name="Microbiol. Resour. Announc.">
        <title>Genome annotations for the ascomycete fungi Trichoderma harzianum, Trichoderma aggressivum, and Purpureocillium lilacinum.</title>
        <authorList>
            <person name="Beijen E.P.W."/>
            <person name="Ohm R.A."/>
        </authorList>
    </citation>
    <scope>NUCLEOTIDE SEQUENCE [LARGE SCALE GENOMIC DNA]</scope>
    <source>
        <strain evidence="20 26">CBS 150709</strain>
    </source>
</reference>
<comment type="caution">
    <text evidence="22">The sequence shown here is derived from an EMBL/GenBank/DDBJ whole genome shotgun (WGS) entry which is preliminary data.</text>
</comment>
<keyword evidence="11" id="KW-0326">Glycosidase</keyword>
<feature type="compositionally biased region" description="Gly residues" evidence="17">
    <location>
        <begin position="365"/>
        <end position="396"/>
    </location>
</feature>
<dbReference type="EMBL" id="LCWV01000001">
    <property type="protein sequence ID" value="PWI76103.1"/>
    <property type="molecule type" value="Genomic_DNA"/>
</dbReference>
<comment type="similarity">
    <text evidence="13">Belongs to the glycosyl hydrolase 16 family. CRH1 subfamily.</text>
</comment>
<dbReference type="Proteomes" id="UP001287286">
    <property type="component" value="Unassembled WGS sequence"/>
</dbReference>
<evidence type="ECO:0000256" key="15">
    <source>
        <dbReference type="PIRNR" id="PIRNR037299"/>
    </source>
</evidence>
<dbReference type="SUPFAM" id="SSF49899">
    <property type="entry name" value="Concanavalin A-like lectins/glucanases"/>
    <property type="match status" value="1"/>
</dbReference>
<dbReference type="OrthoDB" id="4781at2759"/>
<protein>
    <recommendedName>
        <fullName evidence="15">Crh-like protein</fullName>
        <ecNumber evidence="15">3.2.-.-</ecNumber>
    </recommendedName>
</protein>
<keyword evidence="26" id="KW-1185">Reference proteome</keyword>
<evidence type="ECO:0000313" key="24">
    <source>
        <dbReference type="Proteomes" id="UP000078340"/>
    </source>
</evidence>
<dbReference type="OMA" id="WNATANQ"/>
<evidence type="ECO:0000313" key="20">
    <source>
        <dbReference type="EMBL" id="KAK4090706.1"/>
    </source>
</evidence>
<feature type="chain" id="PRO_5010456066" description="Crh-like protein" evidence="18">
    <location>
        <begin position="19"/>
        <end position="451"/>
    </location>
</feature>
<evidence type="ECO:0000256" key="17">
    <source>
        <dbReference type="SAM" id="MobiDB-lite"/>
    </source>
</evidence>
<evidence type="ECO:0000256" key="12">
    <source>
        <dbReference type="ARBA" id="ARBA00023316"/>
    </source>
</evidence>
<evidence type="ECO:0000256" key="9">
    <source>
        <dbReference type="ARBA" id="ARBA00023180"/>
    </source>
</evidence>
<keyword evidence="8 15" id="KW-0472">Membrane</keyword>
<dbReference type="KEGG" id="plj:28884587"/>
<dbReference type="Proteomes" id="UP000078340">
    <property type="component" value="Unassembled WGS sequence"/>
</dbReference>
<dbReference type="InterPro" id="IPR050546">
    <property type="entry name" value="Glycosyl_Hydrlase_16"/>
</dbReference>
<dbReference type="EC" id="3.2.-.-" evidence="15"/>
<evidence type="ECO:0000256" key="2">
    <source>
        <dbReference type="ARBA" id="ARBA00004589"/>
    </source>
</evidence>
<dbReference type="GO" id="GO:0008843">
    <property type="term" value="F:endochitinase activity"/>
    <property type="evidence" value="ECO:0007669"/>
    <property type="project" value="UniProtKB-EC"/>
</dbReference>
<evidence type="ECO:0000256" key="4">
    <source>
        <dbReference type="ARBA" id="ARBA00022676"/>
    </source>
</evidence>
<dbReference type="GO" id="GO:0031505">
    <property type="term" value="P:fungal-type cell wall organization"/>
    <property type="evidence" value="ECO:0007669"/>
    <property type="project" value="TreeGrafter"/>
</dbReference>
<dbReference type="InterPro" id="IPR017168">
    <property type="entry name" value="CHR-like"/>
</dbReference>
<dbReference type="GO" id="GO:0005975">
    <property type="term" value="P:carbohydrate metabolic process"/>
    <property type="evidence" value="ECO:0007669"/>
    <property type="project" value="InterPro"/>
</dbReference>
<reference evidence="23" key="1">
    <citation type="submission" date="2015-05" db="EMBL/GenBank/DDBJ databases">
        <authorList>
            <person name="Wang D.B."/>
            <person name="Wang M."/>
        </authorList>
    </citation>
    <scope>NUCLEOTIDE SEQUENCE</scope>
    <source>
        <strain evidence="23">36-1</strain>
    </source>
</reference>
<comment type="catalytic activity">
    <reaction evidence="1">
        <text>Random endo-hydrolysis of N-acetyl-beta-D-glucosaminide (1-&gt;4)-beta-linkages in chitin and chitodextrins.</text>
        <dbReference type="EC" id="3.2.1.14"/>
    </reaction>
</comment>
<keyword evidence="3" id="KW-0336">GPI-anchor</keyword>
<dbReference type="PROSITE" id="PS51762">
    <property type="entry name" value="GH16_2"/>
    <property type="match status" value="1"/>
</dbReference>
<dbReference type="InterPro" id="IPR013320">
    <property type="entry name" value="ConA-like_dom_sf"/>
</dbReference>
<reference evidence="22 24" key="3">
    <citation type="submission" date="2016-02" db="EMBL/GenBank/DDBJ databases">
        <title>Biosynthesis of antibiotic leucinostatins and their inhibition on Phytophthora in bio-control Purpureocillium lilacinum.</title>
        <authorList>
            <person name="Wang G."/>
            <person name="Liu Z."/>
            <person name="Lin R."/>
            <person name="Li E."/>
            <person name="Mao Z."/>
            <person name="Ling J."/>
            <person name="Yin W."/>
            <person name="Xie B."/>
        </authorList>
    </citation>
    <scope>NUCLEOTIDE SEQUENCE [LARGE SCALE GENOMIC DNA]</scope>
    <source>
        <strain evidence="21">PLBJ-1</strain>
        <strain evidence="22">PLFJ-1</strain>
    </source>
</reference>
<dbReference type="Gene3D" id="2.60.120.200">
    <property type="match status" value="1"/>
</dbReference>
<evidence type="ECO:0000313" key="21">
    <source>
        <dbReference type="EMBL" id="OAQ78956.1"/>
    </source>
</evidence>
<keyword evidence="12" id="KW-0961">Cell wall biogenesis/degradation</keyword>
<dbReference type="PANTHER" id="PTHR10963:SF22">
    <property type="entry name" value="GLYCOSIDASE CRH2-RELATED"/>
    <property type="match status" value="1"/>
</dbReference>
<evidence type="ECO:0000256" key="6">
    <source>
        <dbReference type="ARBA" id="ARBA00022729"/>
    </source>
</evidence>
<keyword evidence="6 18" id="KW-0732">Signal</keyword>
<feature type="signal peptide" evidence="18">
    <location>
        <begin position="1"/>
        <end position="18"/>
    </location>
</feature>
<dbReference type="GO" id="GO:0008061">
    <property type="term" value="F:chitin binding"/>
    <property type="evidence" value="ECO:0007669"/>
    <property type="project" value="InterPro"/>
</dbReference>
<feature type="compositionally biased region" description="Polar residues" evidence="17">
    <location>
        <begin position="353"/>
        <end position="363"/>
    </location>
</feature>
<keyword evidence="9" id="KW-0325">Glycoprotein</keyword>
<evidence type="ECO:0000259" key="19">
    <source>
        <dbReference type="PROSITE" id="PS51762"/>
    </source>
</evidence>
<evidence type="ECO:0000256" key="8">
    <source>
        <dbReference type="ARBA" id="ARBA00023136"/>
    </source>
</evidence>
<accession>A0A179HVC1</accession>
<evidence type="ECO:0000313" key="22">
    <source>
        <dbReference type="EMBL" id="OAQ93293.1"/>
    </source>
</evidence>
<feature type="active site" description="Nucleophile" evidence="16">
    <location>
        <position position="159"/>
    </location>
</feature>
<dbReference type="EMBL" id="LSBI01000002">
    <property type="protein sequence ID" value="OAQ93293.1"/>
    <property type="molecule type" value="Genomic_DNA"/>
</dbReference>
<dbReference type="PIRSF" id="PIRSF037299">
    <property type="entry name" value="Glycosidase_CRH1_prd"/>
    <property type="match status" value="1"/>
</dbReference>
<evidence type="ECO:0000256" key="14">
    <source>
        <dbReference type="ARBA" id="ARBA00093308"/>
    </source>
</evidence>
<evidence type="ECO:0000313" key="25">
    <source>
        <dbReference type="Proteomes" id="UP000245956"/>
    </source>
</evidence>
<gene>
    <name evidence="23" type="ORF">PCL_03297</name>
    <name evidence="20" type="ORF">Purlil1_4842</name>
    <name evidence="21" type="ORF">VFPBJ_07077</name>
    <name evidence="22" type="ORF">VFPFJ_02454</name>
</gene>
<dbReference type="STRING" id="33203.A0A179HVC1"/>
<dbReference type="AlphaFoldDB" id="A0A179HVC1"/>
<dbReference type="GeneID" id="28884587"/>
<evidence type="ECO:0000256" key="10">
    <source>
        <dbReference type="ARBA" id="ARBA00023288"/>
    </source>
</evidence>
<feature type="active site" description="Proton donor" evidence="16">
    <location>
        <position position="163"/>
    </location>
</feature>
<dbReference type="EMBL" id="LSBH01000005">
    <property type="protein sequence ID" value="OAQ78956.1"/>
    <property type="molecule type" value="Genomic_DNA"/>
</dbReference>
<evidence type="ECO:0000256" key="3">
    <source>
        <dbReference type="ARBA" id="ARBA00022622"/>
    </source>
</evidence>
<dbReference type="PROSITE" id="PS00026">
    <property type="entry name" value="CHIT_BIND_I_1"/>
    <property type="match status" value="1"/>
</dbReference>
<evidence type="ECO:0000256" key="16">
    <source>
        <dbReference type="PIRSR" id="PIRSR037299-1"/>
    </source>
</evidence>
<dbReference type="PANTHER" id="PTHR10963">
    <property type="entry name" value="GLYCOSYL HYDROLASE-RELATED"/>
    <property type="match status" value="1"/>
</dbReference>
<dbReference type="Proteomes" id="UP000078240">
    <property type="component" value="Unassembled WGS sequence"/>
</dbReference>
<keyword evidence="7 15" id="KW-0378">Hydrolase</keyword>
<dbReference type="GO" id="GO:0016757">
    <property type="term" value="F:glycosyltransferase activity"/>
    <property type="evidence" value="ECO:0007669"/>
    <property type="project" value="UniProtKB-KW"/>
</dbReference>
<evidence type="ECO:0000313" key="26">
    <source>
        <dbReference type="Proteomes" id="UP001287286"/>
    </source>
</evidence>
<comment type="subcellular location">
    <subcellularLocation>
        <location evidence="2">Membrane</location>
        <topology evidence="2">Lipid-anchor</topology>
        <topology evidence="2">GPI-anchor</topology>
    </subcellularLocation>
</comment>
<organism evidence="22 24">
    <name type="scientific">Purpureocillium lilacinum</name>
    <name type="common">Paecilomyces lilacinus</name>
    <dbReference type="NCBI Taxonomy" id="33203"/>
    <lineage>
        <taxon>Eukaryota</taxon>
        <taxon>Fungi</taxon>
        <taxon>Dikarya</taxon>
        <taxon>Ascomycota</taxon>
        <taxon>Pezizomycotina</taxon>
        <taxon>Sordariomycetes</taxon>
        <taxon>Hypocreomycetidae</taxon>
        <taxon>Hypocreales</taxon>
        <taxon>Ophiocordycipitaceae</taxon>
        <taxon>Purpureocillium</taxon>
    </lineage>
</organism>
<sequence>MLRSAALVALLGASSVLAAGTKCSLSSKCPKDSPCCSQYGECGVGAYCLGGCDPRSSFSLDACAPAPVCKSSTTKFTSMDSIINIGDYLGDASKGEWVAQGEPAQYKDSVLLTMPRKSVGTVLASTAYMWYGNVKATFKTSRGKGVVTAFILLSDVKDEIDYEFVGVDLNTAQTNYYFQGITDYHNSGNITVKDTFDEFHTYEIRWTPDKIEWLIDDKVGRTKLRKDTWNETSQQWMFPQTPARVQLSIWPGGLASNAKGTIDWAGGEIDWDGEDIKKAGYYYATFKEVSIECYDAKSAPGTNKGKSYVYTDYAGTNDTVKDGDKDTIMGSLLASGLDMDKGKKSSSASSSAEKPSQTQNTIPGGSNGSGGNDHSGDKGGSSSGGSGGSSNNGGSGAQPTAGGSSGCSAGSFNQDCSNGSKDGGSGGKSGSSKASASALAMIIAGAALFWL</sequence>
<evidence type="ECO:0000256" key="18">
    <source>
        <dbReference type="SAM" id="SignalP"/>
    </source>
</evidence>
<dbReference type="GO" id="GO:0098552">
    <property type="term" value="C:side of membrane"/>
    <property type="evidence" value="ECO:0007669"/>
    <property type="project" value="UniProtKB-KW"/>
</dbReference>
<dbReference type="Pfam" id="PF00722">
    <property type="entry name" value="Glyco_hydro_16"/>
    <property type="match status" value="1"/>
</dbReference>
<dbReference type="CDD" id="cd02183">
    <property type="entry name" value="GH16_fungal_CRH1_transglycosylase"/>
    <property type="match status" value="1"/>
</dbReference>
<dbReference type="InterPro" id="IPR000757">
    <property type="entry name" value="Beta-glucanase-like"/>
</dbReference>
<evidence type="ECO:0000256" key="7">
    <source>
        <dbReference type="ARBA" id="ARBA00022801"/>
    </source>
</evidence>
<dbReference type="Proteomes" id="UP000245956">
    <property type="component" value="Unassembled WGS sequence"/>
</dbReference>
<keyword evidence="5" id="KW-0808">Transferase</keyword>
<evidence type="ECO:0000256" key="13">
    <source>
        <dbReference type="ARBA" id="ARBA00038074"/>
    </source>
</evidence>
<reference evidence="20" key="4">
    <citation type="submission" date="2023-11" db="EMBL/GenBank/DDBJ databases">
        <authorList>
            <person name="Beijen E."/>
            <person name="Ohm R.A."/>
        </authorList>
    </citation>
    <scope>NUCLEOTIDE SEQUENCE</scope>
    <source>
        <strain evidence="20">CBS 150709</strain>
    </source>
</reference>
<comment type="function">
    <text evidence="14">Dual chitinase/transglycosylase that plays a role in cell wall architecture. Chitinase and transglycosylase activities are coupled. Required for the polysaccharide cross-linking at the septa and the cell wall. More specifically, transfers chitin to 1,6-beta-glucan in the cell wall.</text>
</comment>
<dbReference type="RefSeq" id="XP_018182012.1">
    <property type="nucleotide sequence ID" value="XM_018319538.1"/>
</dbReference>
<dbReference type="InterPro" id="IPR018371">
    <property type="entry name" value="Chitin-binding_1_CS"/>
</dbReference>
<evidence type="ECO:0000256" key="5">
    <source>
        <dbReference type="ARBA" id="ARBA00022679"/>
    </source>
</evidence>
<name>A0A179HVC1_PURLI</name>
<dbReference type="GO" id="GO:0009277">
    <property type="term" value="C:fungal-type cell wall"/>
    <property type="evidence" value="ECO:0007669"/>
    <property type="project" value="TreeGrafter"/>
</dbReference>
<evidence type="ECO:0000313" key="23">
    <source>
        <dbReference type="EMBL" id="PWI76103.1"/>
    </source>
</evidence>
<dbReference type="FunFam" id="2.60.120.200:FF:000159">
    <property type="entry name" value="Glycosidase"/>
    <property type="match status" value="1"/>
</dbReference>
<feature type="domain" description="GH16" evidence="19">
    <location>
        <begin position="59"/>
        <end position="273"/>
    </location>
</feature>
<proteinExistence type="inferred from homology"/>
<evidence type="ECO:0000256" key="11">
    <source>
        <dbReference type="ARBA" id="ARBA00023295"/>
    </source>
</evidence>
<feature type="region of interest" description="Disordered" evidence="17">
    <location>
        <begin position="338"/>
        <end position="436"/>
    </location>
</feature>